<dbReference type="Proteomes" id="UP000327013">
    <property type="component" value="Unassembled WGS sequence"/>
</dbReference>
<feature type="compositionally biased region" description="Basic residues" evidence="1">
    <location>
        <begin position="393"/>
        <end position="403"/>
    </location>
</feature>
<feature type="compositionally biased region" description="Low complexity" evidence="1">
    <location>
        <begin position="118"/>
        <end position="135"/>
    </location>
</feature>
<evidence type="ECO:0000313" key="2">
    <source>
        <dbReference type="EMBL" id="KAB8339048.1"/>
    </source>
</evidence>
<name>A0A5N6KRA2_9ROSI</name>
<evidence type="ECO:0000256" key="1">
    <source>
        <dbReference type="SAM" id="MobiDB-lite"/>
    </source>
</evidence>
<feature type="compositionally biased region" description="Low complexity" evidence="1">
    <location>
        <begin position="293"/>
        <end position="327"/>
    </location>
</feature>
<sequence length="415" mass="44662">MAARKLEQYAMLATRVPTEPIPALATTPLSSDTDIEAQKIPFGIRAVQSGIEVDGVWISPSISPASSRDSSPMSSIRLPQNDSQKSILRLSCAETSTQPGAFEVPETKPAHSPKTPSRRSSSAEPRSRRPPSFAPKVRFAEDLERPESREARLNHAGKQASLPRDFAVANLLGYGQEMRNRSLTDVNEHSSRPPSITSLSSHHDSRASSVVSTHRRSRLGPFPSEADEGDLGLIDRHRLSQVASMGQLARRTRLGAEESHESDCTSSTVEHNIPERPATPRPATNTQPPAVIVSPASPTKAATTPASSAKSSTESTTPETPATTVSSRHSAASITSVDSDIYGSLGKSMNATRRVNSGFEILPRGTFGIDQDTLAGVEDASKTIVDAEGERGRPRRRLQKKRKSDSLRSIALEQG</sequence>
<feature type="compositionally biased region" description="Basic and acidic residues" evidence="1">
    <location>
        <begin position="138"/>
        <end position="153"/>
    </location>
</feature>
<dbReference type="EMBL" id="VIBQ01000010">
    <property type="protein sequence ID" value="KAB8339048.1"/>
    <property type="molecule type" value="Genomic_DNA"/>
</dbReference>
<protein>
    <submittedName>
        <fullName evidence="2">Uncharacterized protein</fullName>
    </submittedName>
</protein>
<feature type="region of interest" description="Disordered" evidence="1">
    <location>
        <begin position="244"/>
        <end position="333"/>
    </location>
</feature>
<feature type="region of interest" description="Disordered" evidence="1">
    <location>
        <begin position="59"/>
        <end position="158"/>
    </location>
</feature>
<accession>A0A5N6KRA2</accession>
<evidence type="ECO:0000313" key="3">
    <source>
        <dbReference type="Proteomes" id="UP000327013"/>
    </source>
</evidence>
<feature type="region of interest" description="Disordered" evidence="1">
    <location>
        <begin position="385"/>
        <end position="415"/>
    </location>
</feature>
<keyword evidence="3" id="KW-1185">Reference proteome</keyword>
<organism evidence="2 3">
    <name type="scientific">Carpinus fangiana</name>
    <dbReference type="NCBI Taxonomy" id="176857"/>
    <lineage>
        <taxon>Eukaryota</taxon>
        <taxon>Viridiplantae</taxon>
        <taxon>Streptophyta</taxon>
        <taxon>Embryophyta</taxon>
        <taxon>Tracheophyta</taxon>
        <taxon>Spermatophyta</taxon>
        <taxon>Magnoliopsida</taxon>
        <taxon>eudicotyledons</taxon>
        <taxon>Gunneridae</taxon>
        <taxon>Pentapetalae</taxon>
        <taxon>rosids</taxon>
        <taxon>fabids</taxon>
        <taxon>Fagales</taxon>
        <taxon>Betulaceae</taxon>
        <taxon>Carpinus</taxon>
    </lineage>
</organism>
<feature type="region of interest" description="Disordered" evidence="1">
    <location>
        <begin position="184"/>
        <end position="229"/>
    </location>
</feature>
<dbReference type="AlphaFoldDB" id="A0A5N6KRA2"/>
<gene>
    <name evidence="2" type="ORF">FH972_021984</name>
</gene>
<dbReference type="OrthoDB" id="5426165at2759"/>
<proteinExistence type="predicted"/>
<feature type="compositionally biased region" description="Low complexity" evidence="1">
    <location>
        <begin position="59"/>
        <end position="76"/>
    </location>
</feature>
<comment type="caution">
    <text evidence="2">The sequence shown here is derived from an EMBL/GenBank/DDBJ whole genome shotgun (WGS) entry which is preliminary data.</text>
</comment>
<feature type="compositionally biased region" description="Basic and acidic residues" evidence="1">
    <location>
        <begin position="254"/>
        <end position="263"/>
    </location>
</feature>
<reference evidence="2 3" key="1">
    <citation type="submission" date="2019-06" db="EMBL/GenBank/DDBJ databases">
        <title>A chromosomal-level reference genome of Carpinus fangiana (Coryloideae, Betulaceae).</title>
        <authorList>
            <person name="Yang X."/>
            <person name="Wang Z."/>
            <person name="Zhang L."/>
            <person name="Hao G."/>
            <person name="Liu J."/>
            <person name="Yang Y."/>
        </authorList>
    </citation>
    <scope>NUCLEOTIDE SEQUENCE [LARGE SCALE GENOMIC DNA]</scope>
    <source>
        <strain evidence="2">Cfa_2016G</strain>
        <tissue evidence="2">Leaf</tissue>
    </source>
</reference>
<feature type="compositionally biased region" description="Polar residues" evidence="1">
    <location>
        <begin position="77"/>
        <end position="86"/>
    </location>
</feature>